<reference evidence="4" key="1">
    <citation type="journal article" date="2019" name="Int. J. Syst. Evol. Microbiol.">
        <title>The Global Catalogue of Microorganisms (GCM) 10K type strain sequencing project: providing services to taxonomists for standard genome sequencing and annotation.</title>
        <authorList>
            <consortium name="The Broad Institute Genomics Platform"/>
            <consortium name="The Broad Institute Genome Sequencing Center for Infectious Disease"/>
            <person name="Wu L."/>
            <person name="Ma J."/>
        </authorList>
    </citation>
    <scope>NUCLEOTIDE SEQUENCE [LARGE SCALE GENOMIC DNA]</scope>
    <source>
        <strain evidence="4">CGMCC 4.7643</strain>
    </source>
</reference>
<keyword evidence="2" id="KW-1133">Transmembrane helix</keyword>
<dbReference type="Proteomes" id="UP001597419">
    <property type="component" value="Unassembled WGS sequence"/>
</dbReference>
<gene>
    <name evidence="3" type="ORF">ACFSYJ_01280</name>
</gene>
<feature type="transmembrane region" description="Helical" evidence="2">
    <location>
        <begin position="55"/>
        <end position="73"/>
    </location>
</feature>
<name>A0ABW5G6S5_9PSEU</name>
<feature type="transmembrane region" description="Helical" evidence="2">
    <location>
        <begin position="79"/>
        <end position="95"/>
    </location>
</feature>
<keyword evidence="2" id="KW-0472">Membrane</keyword>
<organism evidence="3 4">
    <name type="scientific">Amycolatopsis samaneae</name>
    <dbReference type="NCBI Taxonomy" id="664691"/>
    <lineage>
        <taxon>Bacteria</taxon>
        <taxon>Bacillati</taxon>
        <taxon>Actinomycetota</taxon>
        <taxon>Actinomycetes</taxon>
        <taxon>Pseudonocardiales</taxon>
        <taxon>Pseudonocardiaceae</taxon>
        <taxon>Amycolatopsis</taxon>
    </lineage>
</organism>
<dbReference type="EMBL" id="JBHUKU010000001">
    <property type="protein sequence ID" value="MFD2457206.1"/>
    <property type="molecule type" value="Genomic_DNA"/>
</dbReference>
<evidence type="ECO:0000256" key="2">
    <source>
        <dbReference type="SAM" id="Phobius"/>
    </source>
</evidence>
<comment type="caution">
    <text evidence="3">The sequence shown here is derived from an EMBL/GenBank/DDBJ whole genome shotgun (WGS) entry which is preliminary data.</text>
</comment>
<protein>
    <submittedName>
        <fullName evidence="3">Uncharacterized protein</fullName>
    </submittedName>
</protein>
<evidence type="ECO:0000313" key="3">
    <source>
        <dbReference type="EMBL" id="MFD2457206.1"/>
    </source>
</evidence>
<dbReference type="RefSeq" id="WP_345402426.1">
    <property type="nucleotide sequence ID" value="NZ_BAABHG010000013.1"/>
</dbReference>
<evidence type="ECO:0000313" key="4">
    <source>
        <dbReference type="Proteomes" id="UP001597419"/>
    </source>
</evidence>
<accession>A0ABW5G6S5</accession>
<proteinExistence type="predicted"/>
<keyword evidence="4" id="KW-1185">Reference proteome</keyword>
<evidence type="ECO:0000256" key="1">
    <source>
        <dbReference type="SAM" id="MobiDB-lite"/>
    </source>
</evidence>
<sequence length="244" mass="25799">MPTPADGDQDPRRRAPGAGRQGPPTDTRPARFGRARIGRHVLFSRPERRQYQLKMWLIALVVAGALAGVLGAIFGNTLVVFAICVVAGLVIGGFGHTEADLLFRITDQGINLGVPRGSFGWADITRLTLVTLPFEGTCPVGPSGNVGIPCPHCGRTGFRPTAGLEVRGTAGGVIAQLNLAYAAAPEVVYCFSCRTRGRNANQDAPRQVGPPVGLAFLVEGWDRFSALVTEVAPHVELGRRGPGT</sequence>
<feature type="region of interest" description="Disordered" evidence="1">
    <location>
        <begin position="1"/>
        <end position="31"/>
    </location>
</feature>
<keyword evidence="2" id="KW-0812">Transmembrane</keyword>